<dbReference type="SUPFAM" id="SSF111384">
    <property type="entry name" value="OmpH-like"/>
    <property type="match status" value="1"/>
</dbReference>
<dbReference type="PANTHER" id="PTHR35089">
    <property type="entry name" value="CHAPERONE PROTEIN SKP"/>
    <property type="match status" value="1"/>
</dbReference>
<sequence length="170" mass="18844">MKKVFKVALVAVCIMLAGNFAKAQSKIGYIAQEEVISALPEAKTVQKQLEDYSKTWTDQLGTLNNTYQKTIKEYQDQEKTMTDAAKAAKIAEIQDMQKRLDDQQTLARQSVDAKSNEWSKPLFDKVRGAINAVAKEKGYAYVINTSQTELLVAPDADNLLAAVKAKLGLK</sequence>
<feature type="chain" id="PRO_5046164907" evidence="3">
    <location>
        <begin position="24"/>
        <end position="170"/>
    </location>
</feature>
<evidence type="ECO:0000256" key="3">
    <source>
        <dbReference type="SAM" id="SignalP"/>
    </source>
</evidence>
<dbReference type="Gene3D" id="3.30.910.20">
    <property type="entry name" value="Skp domain"/>
    <property type="match status" value="1"/>
</dbReference>
<dbReference type="EMBL" id="JBHTHU010000005">
    <property type="protein sequence ID" value="MFD0749908.1"/>
    <property type="molecule type" value="Genomic_DNA"/>
</dbReference>
<dbReference type="Proteomes" id="UP001596958">
    <property type="component" value="Unassembled WGS sequence"/>
</dbReference>
<accession>A0ABW2YVV3</accession>
<name>A0ABW2YVV3_9SPHI</name>
<keyword evidence="2 3" id="KW-0732">Signal</keyword>
<evidence type="ECO:0000313" key="4">
    <source>
        <dbReference type="EMBL" id="MFD0749908.1"/>
    </source>
</evidence>
<dbReference type="InterPro" id="IPR024930">
    <property type="entry name" value="Skp_dom_sf"/>
</dbReference>
<comment type="caution">
    <text evidence="4">The sequence shown here is derived from an EMBL/GenBank/DDBJ whole genome shotgun (WGS) entry which is preliminary data.</text>
</comment>
<dbReference type="PANTHER" id="PTHR35089:SF1">
    <property type="entry name" value="CHAPERONE PROTEIN SKP"/>
    <property type="match status" value="1"/>
</dbReference>
<gene>
    <name evidence="4" type="ORF">ACFQZS_07130</name>
</gene>
<keyword evidence="5" id="KW-1185">Reference proteome</keyword>
<proteinExistence type="inferred from homology"/>
<evidence type="ECO:0000256" key="2">
    <source>
        <dbReference type="ARBA" id="ARBA00022729"/>
    </source>
</evidence>
<dbReference type="RefSeq" id="WP_377098685.1">
    <property type="nucleotide sequence ID" value="NZ_JBHTHU010000005.1"/>
</dbReference>
<reference evidence="5" key="1">
    <citation type="journal article" date="2019" name="Int. J. Syst. Evol. Microbiol.">
        <title>The Global Catalogue of Microorganisms (GCM) 10K type strain sequencing project: providing services to taxonomists for standard genome sequencing and annotation.</title>
        <authorList>
            <consortium name="The Broad Institute Genomics Platform"/>
            <consortium name="The Broad Institute Genome Sequencing Center for Infectious Disease"/>
            <person name="Wu L."/>
            <person name="Ma J."/>
        </authorList>
    </citation>
    <scope>NUCLEOTIDE SEQUENCE [LARGE SCALE GENOMIC DNA]</scope>
    <source>
        <strain evidence="5">CCUG 63418</strain>
    </source>
</reference>
<dbReference type="SMART" id="SM00935">
    <property type="entry name" value="OmpH"/>
    <property type="match status" value="1"/>
</dbReference>
<protein>
    <submittedName>
        <fullName evidence="4">OmpH family outer membrane protein</fullName>
    </submittedName>
</protein>
<dbReference type="Pfam" id="PF03938">
    <property type="entry name" value="OmpH"/>
    <property type="match status" value="1"/>
</dbReference>
<evidence type="ECO:0000256" key="1">
    <source>
        <dbReference type="ARBA" id="ARBA00009091"/>
    </source>
</evidence>
<comment type="similarity">
    <text evidence="1">Belongs to the Skp family.</text>
</comment>
<dbReference type="InterPro" id="IPR005632">
    <property type="entry name" value="Chaperone_Skp"/>
</dbReference>
<feature type="signal peptide" evidence="3">
    <location>
        <begin position="1"/>
        <end position="23"/>
    </location>
</feature>
<evidence type="ECO:0000313" key="5">
    <source>
        <dbReference type="Proteomes" id="UP001596958"/>
    </source>
</evidence>
<organism evidence="4 5">
    <name type="scientific">Mucilaginibacter calamicampi</name>
    <dbReference type="NCBI Taxonomy" id="1302352"/>
    <lineage>
        <taxon>Bacteria</taxon>
        <taxon>Pseudomonadati</taxon>
        <taxon>Bacteroidota</taxon>
        <taxon>Sphingobacteriia</taxon>
        <taxon>Sphingobacteriales</taxon>
        <taxon>Sphingobacteriaceae</taxon>
        <taxon>Mucilaginibacter</taxon>
    </lineage>
</organism>